<keyword evidence="7 13" id="KW-0068">Autocatalytic cleavage</keyword>
<evidence type="ECO:0000256" key="10">
    <source>
        <dbReference type="ARBA" id="ARBA00023163"/>
    </source>
</evidence>
<dbReference type="InterPro" id="IPR006199">
    <property type="entry name" value="LexA_DNA-bd_dom"/>
</dbReference>
<dbReference type="GO" id="GO:0006281">
    <property type="term" value="P:DNA repair"/>
    <property type="evidence" value="ECO:0007669"/>
    <property type="project" value="UniProtKB-UniRule"/>
</dbReference>
<name>A0A7W8EKQ1_9ACTN</name>
<dbReference type="EMBL" id="JACHIN010000023">
    <property type="protein sequence ID" value="MBB5084505.1"/>
    <property type="molecule type" value="Genomic_DNA"/>
</dbReference>
<dbReference type="EC" id="3.4.21.88" evidence="13"/>
<dbReference type="GO" id="GO:0006260">
    <property type="term" value="P:DNA replication"/>
    <property type="evidence" value="ECO:0007669"/>
    <property type="project" value="UniProtKB-UniRule"/>
</dbReference>
<dbReference type="Pfam" id="PF00717">
    <property type="entry name" value="Peptidase_S24"/>
    <property type="match status" value="1"/>
</dbReference>
<evidence type="ECO:0000256" key="12">
    <source>
        <dbReference type="ARBA" id="ARBA00023236"/>
    </source>
</evidence>
<comment type="caution">
    <text evidence="18">The sequence shown here is derived from an EMBL/GenBank/DDBJ whole genome shotgun (WGS) entry which is preliminary data.</text>
</comment>
<sequence>MKTTDRQARRRGGRPGEEESMSERDDANGVSDLAVRRRDSLGLTPRQRKILEVIRDSVQQRGYPPSMREIGEAVQLTSTSSVSHQLTALQRKGYLRRDPHRPRALEVRLPGEPVLWVDPDANDDEPAVSRPTAAYVPLVGRIAAGGPILAEESVEDVFALPKQLVGEGTLFLLQVSGDSMIEAAIADGDWVVVRQQPVAESGDIVAAMIDGEATVKTFKRKDGHVWLVPHNPNYDPIPGDEASVLGKVVAVLRRL</sequence>
<feature type="domain" description="Peptidase S24/S26A/S26B/S26C" evidence="16">
    <location>
        <begin position="137"/>
        <end position="249"/>
    </location>
</feature>
<protein>
    <recommendedName>
        <fullName evidence="13">LexA repressor</fullName>
        <ecNumber evidence="13">3.4.21.88</ecNumber>
    </recommendedName>
</protein>
<keyword evidence="12 13" id="KW-0742">SOS response</keyword>
<evidence type="ECO:0000256" key="6">
    <source>
        <dbReference type="ARBA" id="ARBA00022801"/>
    </source>
</evidence>
<evidence type="ECO:0000256" key="8">
    <source>
        <dbReference type="ARBA" id="ARBA00023015"/>
    </source>
</evidence>
<evidence type="ECO:0000256" key="9">
    <source>
        <dbReference type="ARBA" id="ARBA00023125"/>
    </source>
</evidence>
<dbReference type="SUPFAM" id="SSF46785">
    <property type="entry name" value="Winged helix' DNA-binding domain"/>
    <property type="match status" value="1"/>
</dbReference>
<feature type="domain" description="LexA repressor DNA-binding" evidence="17">
    <location>
        <begin position="42"/>
        <end position="104"/>
    </location>
</feature>
<dbReference type="GO" id="GO:0004252">
    <property type="term" value="F:serine-type endopeptidase activity"/>
    <property type="evidence" value="ECO:0007669"/>
    <property type="project" value="UniProtKB-UniRule"/>
</dbReference>
<evidence type="ECO:0000256" key="1">
    <source>
        <dbReference type="ARBA" id="ARBA00007484"/>
    </source>
</evidence>
<evidence type="ECO:0000256" key="15">
    <source>
        <dbReference type="SAM" id="MobiDB-lite"/>
    </source>
</evidence>
<dbReference type="CDD" id="cd06529">
    <property type="entry name" value="S24_LexA-like"/>
    <property type="match status" value="1"/>
</dbReference>
<dbReference type="InterPro" id="IPR050077">
    <property type="entry name" value="LexA_repressor"/>
</dbReference>
<keyword evidence="4 13" id="KW-0235">DNA replication</keyword>
<evidence type="ECO:0000259" key="17">
    <source>
        <dbReference type="Pfam" id="PF01726"/>
    </source>
</evidence>
<proteinExistence type="inferred from homology"/>
<dbReference type="NCBIfam" id="TIGR00498">
    <property type="entry name" value="lexA"/>
    <property type="match status" value="1"/>
</dbReference>
<evidence type="ECO:0000256" key="3">
    <source>
        <dbReference type="ARBA" id="ARBA00022491"/>
    </source>
</evidence>
<dbReference type="InterPro" id="IPR039418">
    <property type="entry name" value="LexA-like"/>
</dbReference>
<feature type="DNA-binding region" description="H-T-H motif" evidence="13">
    <location>
        <begin position="67"/>
        <end position="87"/>
    </location>
</feature>
<organism evidence="18 19">
    <name type="scientific">Nonomuraea endophytica</name>
    <dbReference type="NCBI Taxonomy" id="714136"/>
    <lineage>
        <taxon>Bacteria</taxon>
        <taxon>Bacillati</taxon>
        <taxon>Actinomycetota</taxon>
        <taxon>Actinomycetes</taxon>
        <taxon>Streptosporangiales</taxon>
        <taxon>Streptosporangiaceae</taxon>
        <taxon>Nonomuraea</taxon>
    </lineage>
</organism>
<dbReference type="GO" id="GO:0009432">
    <property type="term" value="P:SOS response"/>
    <property type="evidence" value="ECO:0007669"/>
    <property type="project" value="UniProtKB-UniRule"/>
</dbReference>
<evidence type="ECO:0000256" key="13">
    <source>
        <dbReference type="HAMAP-Rule" id="MF_00015"/>
    </source>
</evidence>
<dbReference type="PANTHER" id="PTHR33516">
    <property type="entry name" value="LEXA REPRESSOR"/>
    <property type="match status" value="1"/>
</dbReference>
<evidence type="ECO:0000313" key="18">
    <source>
        <dbReference type="EMBL" id="MBB5084505.1"/>
    </source>
</evidence>
<feature type="site" description="Cleavage; by autolysis" evidence="13">
    <location>
        <begin position="144"/>
        <end position="145"/>
    </location>
</feature>
<reference evidence="18 19" key="1">
    <citation type="submission" date="2020-08" db="EMBL/GenBank/DDBJ databases">
        <title>Genomic Encyclopedia of Type Strains, Phase IV (KMG-IV): sequencing the most valuable type-strain genomes for metagenomic binning, comparative biology and taxonomic classification.</title>
        <authorList>
            <person name="Goeker M."/>
        </authorList>
    </citation>
    <scope>NUCLEOTIDE SEQUENCE [LARGE SCALE GENOMIC DNA]</scope>
    <source>
        <strain evidence="18 19">DSM 45385</strain>
    </source>
</reference>
<dbReference type="FunFam" id="2.10.109.10:FF:000001">
    <property type="entry name" value="LexA repressor"/>
    <property type="match status" value="1"/>
</dbReference>
<dbReference type="GO" id="GO:0006508">
    <property type="term" value="P:proteolysis"/>
    <property type="evidence" value="ECO:0007669"/>
    <property type="project" value="InterPro"/>
</dbReference>
<dbReference type="PRINTS" id="PR00726">
    <property type="entry name" value="LEXASERPTASE"/>
</dbReference>
<dbReference type="HAMAP" id="MF_00015">
    <property type="entry name" value="LexA"/>
    <property type="match status" value="1"/>
</dbReference>
<keyword evidence="19" id="KW-1185">Reference proteome</keyword>
<dbReference type="Pfam" id="PF01726">
    <property type="entry name" value="LexA_DNA_bind"/>
    <property type="match status" value="1"/>
</dbReference>
<dbReference type="InterPro" id="IPR036388">
    <property type="entry name" value="WH-like_DNA-bd_sf"/>
</dbReference>
<comment type="catalytic activity">
    <reaction evidence="13">
        <text>Hydrolysis of Ala-|-Gly bond in repressor LexA.</text>
        <dbReference type="EC" id="3.4.21.88"/>
    </reaction>
</comment>
<keyword evidence="3 13" id="KW-0678">Repressor</keyword>
<dbReference type="GO" id="GO:0003677">
    <property type="term" value="F:DNA binding"/>
    <property type="evidence" value="ECO:0007669"/>
    <property type="project" value="UniProtKB-UniRule"/>
</dbReference>
<dbReference type="InterPro" id="IPR036286">
    <property type="entry name" value="LexA/Signal_pep-like_sf"/>
</dbReference>
<feature type="active site" description="For autocatalytic cleavage activity" evidence="13">
    <location>
        <position position="179"/>
    </location>
</feature>
<keyword evidence="9 13" id="KW-0238">DNA-binding</keyword>
<keyword evidence="6 13" id="KW-0378">Hydrolase</keyword>
<comment type="similarity">
    <text evidence="1 13 14">Belongs to the peptidase S24 family.</text>
</comment>
<keyword evidence="11 13" id="KW-0234">DNA repair</keyword>
<evidence type="ECO:0000256" key="7">
    <source>
        <dbReference type="ARBA" id="ARBA00022813"/>
    </source>
</evidence>
<dbReference type="RefSeq" id="WP_376773608.1">
    <property type="nucleotide sequence ID" value="NZ_JACHIN010000023.1"/>
</dbReference>
<dbReference type="InterPro" id="IPR006197">
    <property type="entry name" value="Peptidase_S24_LexA"/>
</dbReference>
<dbReference type="SUPFAM" id="SSF51306">
    <property type="entry name" value="LexA/Signal peptidase"/>
    <property type="match status" value="1"/>
</dbReference>
<feature type="compositionally biased region" description="Basic and acidic residues" evidence="15">
    <location>
        <begin position="14"/>
        <end position="27"/>
    </location>
</feature>
<dbReference type="Proteomes" id="UP000568380">
    <property type="component" value="Unassembled WGS sequence"/>
</dbReference>
<keyword evidence="8 13" id="KW-0805">Transcription regulation</keyword>
<dbReference type="InterPro" id="IPR015927">
    <property type="entry name" value="Peptidase_S24_S26A/B/C"/>
</dbReference>
<evidence type="ECO:0000256" key="4">
    <source>
        <dbReference type="ARBA" id="ARBA00022705"/>
    </source>
</evidence>
<evidence type="ECO:0000256" key="14">
    <source>
        <dbReference type="RuleBase" id="RU003991"/>
    </source>
</evidence>
<dbReference type="Gene3D" id="2.10.109.10">
    <property type="entry name" value="Umud Fragment, subunit A"/>
    <property type="match status" value="1"/>
</dbReference>
<evidence type="ECO:0000256" key="11">
    <source>
        <dbReference type="ARBA" id="ARBA00023204"/>
    </source>
</evidence>
<feature type="region of interest" description="Disordered" evidence="15">
    <location>
        <begin position="1"/>
        <end position="39"/>
    </location>
</feature>
<dbReference type="AlphaFoldDB" id="A0A7W8EKQ1"/>
<dbReference type="FunFam" id="1.10.10.10:FF:000009">
    <property type="entry name" value="LexA repressor"/>
    <property type="match status" value="1"/>
</dbReference>
<comment type="function">
    <text evidence="13">Represses a number of genes involved in the response to DNA damage (SOS response), including recA and lexA. In the presence of single-stranded DNA, RecA interacts with LexA causing an autocatalytic cleavage which disrupts the DNA-binding part of LexA, leading to derepression of the SOS regulon and eventually DNA repair.</text>
</comment>
<dbReference type="InterPro" id="IPR036390">
    <property type="entry name" value="WH_DNA-bd_sf"/>
</dbReference>
<dbReference type="Gene3D" id="1.10.10.10">
    <property type="entry name" value="Winged helix-like DNA-binding domain superfamily/Winged helix DNA-binding domain"/>
    <property type="match status" value="1"/>
</dbReference>
<feature type="active site" description="For autocatalytic cleavage activity" evidence="13">
    <location>
        <position position="216"/>
    </location>
</feature>
<keyword evidence="10 13" id="KW-0804">Transcription</keyword>
<keyword evidence="5 13" id="KW-0227">DNA damage</keyword>
<evidence type="ECO:0000313" key="19">
    <source>
        <dbReference type="Proteomes" id="UP000568380"/>
    </source>
</evidence>
<dbReference type="GO" id="GO:0045892">
    <property type="term" value="P:negative regulation of DNA-templated transcription"/>
    <property type="evidence" value="ECO:0007669"/>
    <property type="project" value="UniProtKB-UniRule"/>
</dbReference>
<gene>
    <name evidence="13" type="primary">lexA</name>
    <name evidence="18" type="ORF">HNR40_010014</name>
</gene>
<evidence type="ECO:0000259" key="16">
    <source>
        <dbReference type="Pfam" id="PF00717"/>
    </source>
</evidence>
<dbReference type="PANTHER" id="PTHR33516:SF2">
    <property type="entry name" value="LEXA REPRESSOR-RELATED"/>
    <property type="match status" value="1"/>
</dbReference>
<dbReference type="InterPro" id="IPR006200">
    <property type="entry name" value="LexA"/>
</dbReference>
<evidence type="ECO:0000256" key="2">
    <source>
        <dbReference type="ARBA" id="ARBA00011738"/>
    </source>
</evidence>
<comment type="subunit">
    <text evidence="2 13">Homodimer.</text>
</comment>
<evidence type="ECO:0000256" key="5">
    <source>
        <dbReference type="ARBA" id="ARBA00022763"/>
    </source>
</evidence>
<accession>A0A7W8EKQ1</accession>